<evidence type="ECO:0000256" key="9">
    <source>
        <dbReference type="ARBA" id="ARBA00041631"/>
    </source>
</evidence>
<evidence type="ECO:0000256" key="5">
    <source>
        <dbReference type="ARBA" id="ARBA00036735"/>
    </source>
</evidence>
<dbReference type="InterPro" id="IPR001398">
    <property type="entry name" value="Macrophage_inhib_fac"/>
</dbReference>
<evidence type="ECO:0000256" key="10">
    <source>
        <dbReference type="ARBA" id="ARBA00041912"/>
    </source>
</evidence>
<comment type="subcellular location">
    <subcellularLocation>
        <location evidence="1">Secreted</location>
    </subcellularLocation>
</comment>
<evidence type="ECO:0000256" key="1">
    <source>
        <dbReference type="ARBA" id="ARBA00004613"/>
    </source>
</evidence>
<keyword evidence="2" id="KW-0202">Cytokine</keyword>
<evidence type="ECO:0000256" key="2">
    <source>
        <dbReference type="ARBA" id="ARBA00022514"/>
    </source>
</evidence>
<evidence type="ECO:0000256" key="8">
    <source>
        <dbReference type="ARBA" id="ARBA00039086"/>
    </source>
</evidence>
<dbReference type="EMBL" id="MRCE01000056">
    <property type="protein sequence ID" value="OKH30995.1"/>
    <property type="molecule type" value="Genomic_DNA"/>
</dbReference>
<comment type="catalytic activity">
    <reaction evidence="5">
        <text>3-phenylpyruvate = enol-phenylpyruvate</text>
        <dbReference type="Rhea" id="RHEA:17097"/>
        <dbReference type="ChEBI" id="CHEBI:16815"/>
        <dbReference type="ChEBI" id="CHEBI:18005"/>
        <dbReference type="EC" id="5.3.2.1"/>
    </reaction>
</comment>
<dbReference type="AlphaFoldDB" id="A0A1U7I4D0"/>
<comment type="caution">
    <text evidence="12">The sequence shown here is derived from an EMBL/GenBank/DDBJ whole genome shotgun (WGS) entry which is preliminary data.</text>
</comment>
<organism evidence="12 13">
    <name type="scientific">[Phormidium ambiguum] IAM M-71</name>
    <dbReference type="NCBI Taxonomy" id="454136"/>
    <lineage>
        <taxon>Bacteria</taxon>
        <taxon>Bacillati</taxon>
        <taxon>Cyanobacteriota</taxon>
        <taxon>Cyanophyceae</taxon>
        <taxon>Oscillatoriophycideae</taxon>
        <taxon>Aerosakkonematales</taxon>
        <taxon>Aerosakkonemataceae</taxon>
        <taxon>Floridanema</taxon>
    </lineage>
</organism>
<evidence type="ECO:0000256" key="11">
    <source>
        <dbReference type="ARBA" id="ARBA00042730"/>
    </source>
</evidence>
<keyword evidence="4" id="KW-0413">Isomerase</keyword>
<dbReference type="PANTHER" id="PTHR11954:SF6">
    <property type="entry name" value="MACROPHAGE MIGRATION INHIBITORY FACTOR"/>
    <property type="match status" value="1"/>
</dbReference>
<comment type="catalytic activity">
    <reaction evidence="6">
        <text>L-dopachrome = 5,6-dihydroxyindole-2-carboxylate</text>
        <dbReference type="Rhea" id="RHEA:13041"/>
        <dbReference type="ChEBI" id="CHEBI:16875"/>
        <dbReference type="ChEBI" id="CHEBI:57509"/>
        <dbReference type="EC" id="5.3.3.12"/>
    </reaction>
</comment>
<dbReference type="GO" id="GO:0005615">
    <property type="term" value="C:extracellular space"/>
    <property type="evidence" value="ECO:0007669"/>
    <property type="project" value="UniProtKB-KW"/>
</dbReference>
<dbReference type="GO" id="GO:0004167">
    <property type="term" value="F:dopachrome isomerase activity"/>
    <property type="evidence" value="ECO:0007669"/>
    <property type="project" value="UniProtKB-EC"/>
</dbReference>
<evidence type="ECO:0000256" key="6">
    <source>
        <dbReference type="ARBA" id="ARBA00036823"/>
    </source>
</evidence>
<keyword evidence="3" id="KW-0964">Secreted</keyword>
<gene>
    <name evidence="12" type="ORF">NIES2119_29820</name>
</gene>
<sequence length="117" mass="12727">MPLIKVQTSVAAPEKAKIETLLKTLSSGLAKHLGKPESYVMTAFEPDVAMTFAGTSDPVCYIEIKSIGNMTSAQTKSMSQDFCQQINQMLGVPANRIYIEFADAKGAMWGWNNSTFG</sequence>
<evidence type="ECO:0000256" key="3">
    <source>
        <dbReference type="ARBA" id="ARBA00022525"/>
    </source>
</evidence>
<dbReference type="EC" id="5.3.3.12" evidence="7"/>
<dbReference type="PANTHER" id="PTHR11954">
    <property type="entry name" value="D-DOPACHROME DECARBOXYLASE"/>
    <property type="match status" value="1"/>
</dbReference>
<proteinExistence type="predicted"/>
<dbReference type="EC" id="5.3.2.1" evidence="8"/>
<name>A0A1U7I4D0_9CYAN</name>
<dbReference type="OrthoDB" id="5769863at2"/>
<evidence type="ECO:0000313" key="13">
    <source>
        <dbReference type="Proteomes" id="UP000185860"/>
    </source>
</evidence>
<dbReference type="GO" id="GO:0005125">
    <property type="term" value="F:cytokine activity"/>
    <property type="evidence" value="ECO:0007669"/>
    <property type="project" value="UniProtKB-KW"/>
</dbReference>
<dbReference type="Gene3D" id="3.30.429.10">
    <property type="entry name" value="Macrophage Migration Inhibitory Factor"/>
    <property type="match status" value="1"/>
</dbReference>
<dbReference type="STRING" id="454136.NIES2119_29820"/>
<dbReference type="RefSeq" id="WP_073597120.1">
    <property type="nucleotide sequence ID" value="NZ_MRCE01000056.1"/>
</dbReference>
<evidence type="ECO:0000256" key="7">
    <source>
        <dbReference type="ARBA" id="ARBA00038932"/>
    </source>
</evidence>
<dbReference type="InterPro" id="IPR014347">
    <property type="entry name" value="Tautomerase/MIF_sf"/>
</dbReference>
<dbReference type="SUPFAM" id="SSF55331">
    <property type="entry name" value="Tautomerase/MIF"/>
    <property type="match status" value="1"/>
</dbReference>
<evidence type="ECO:0000313" key="12">
    <source>
        <dbReference type="EMBL" id="OKH30995.1"/>
    </source>
</evidence>
<protein>
    <recommendedName>
        <fullName evidence="11">L-dopachrome isomerase</fullName>
        <ecNumber evidence="8">5.3.2.1</ecNumber>
        <ecNumber evidence="7">5.3.3.12</ecNumber>
    </recommendedName>
    <alternativeName>
        <fullName evidence="9">L-dopachrome tautomerase</fullName>
    </alternativeName>
    <alternativeName>
        <fullName evidence="10">Phenylpyruvate tautomerase</fullName>
    </alternativeName>
</protein>
<accession>A0A1U7I4D0</accession>
<dbReference type="Pfam" id="PF01187">
    <property type="entry name" value="MIF"/>
    <property type="match status" value="1"/>
</dbReference>
<dbReference type="GO" id="GO:0050178">
    <property type="term" value="F:phenylpyruvate tautomerase activity"/>
    <property type="evidence" value="ECO:0007669"/>
    <property type="project" value="UniProtKB-EC"/>
</dbReference>
<dbReference type="Proteomes" id="UP000185860">
    <property type="component" value="Unassembled WGS sequence"/>
</dbReference>
<evidence type="ECO:0000256" key="4">
    <source>
        <dbReference type="ARBA" id="ARBA00023235"/>
    </source>
</evidence>
<reference evidence="12 13" key="1">
    <citation type="submission" date="2016-11" db="EMBL/GenBank/DDBJ databases">
        <title>Draft Genome Sequences of Nine Cyanobacterial Strains from Diverse Habitats.</title>
        <authorList>
            <person name="Zhu T."/>
            <person name="Hou S."/>
            <person name="Lu X."/>
            <person name="Hess W.R."/>
        </authorList>
    </citation>
    <scope>NUCLEOTIDE SEQUENCE [LARGE SCALE GENOMIC DNA]</scope>
    <source>
        <strain evidence="12 13">IAM M-71</strain>
    </source>
</reference>